<sequence length="862" mass="95213">MRRTRSQSASGARAEPSPSAGPSAEAATGGAGRRRASPAAKGESPAVVEAGSPLGNTRKKGRAKAEPQDNSSVERRGAGSLEKNNLEEQAEAVFDNDAAGMDWEEGHVERNEYFCEPGETVTVEFNDDVPSSTSKKTVRRATAEEKELAELVHKVHLLCLIARGRVVDKACNDPLIQASILSLVPNHLLWSVADVRNLKAINLRNLLSWFHRTFCVTAQSTDRGSFVSNLGFTIQDRVGTAEEVCALSVALFRALNLTARFVANLDVAGLKPDTKVMGTLNQDASRLCTRSLPHSSPAAGGNVVSSPALLKDNAQDSVSMNQQRGSLGKPKQTSACKRSLSKTLSSIKAGTESSCISASSQLLSTSGNTEVPKRKGDVEFELQLEMALSATAAENQNNNQANHMTQSIGSLQDSTPMKKLCQNTEVTSSSSAVWSRSAGAPLYWAEVYCSGQASTGRWVHVDVVNDLLDAERKVEVSSAVCKKPLRYVVAFAGNGAKDVTRRYCLQWHRIAQGRVNPEWWENVLAPLKQMELTATNNSEDMELQTRALTEPLPTSQQAYKDHHLYALEKWLHKNQILHPKGPVLGFCKGHPVYPRSCVQTLQSRHGWLREGLQIQENELPAKVVTRPKRTFNAQSVQSSANEDALKPTLELYGEWQLEPLQLPHAVDGIVPKNERGQVDVWSEKCLPPGTVHLRLPRLFQVAKRLGIDYAPAMVGFDYRSGRCLPVFDGIVVCTEFKDAILEAYAEGEEQRRAEERKQEEAQALSRWYQLLCSIVTRQRLKDSYKTPSHGLGHEEPLGNDIIQKNTRSSQRSERVPSSSKPQTDHDHEHVHEYLEEDQTFDEETFVRTKRCPCGFSIQVEEL</sequence>
<feature type="region of interest" description="Disordered" evidence="6">
    <location>
        <begin position="317"/>
        <end position="336"/>
    </location>
</feature>
<feature type="compositionally biased region" description="Low complexity" evidence="6">
    <location>
        <begin position="8"/>
        <end position="28"/>
    </location>
</feature>
<dbReference type="FunFam" id="3.90.260.10:FF:000008">
    <property type="entry name" value="DNA repair protein RAD4"/>
    <property type="match status" value="1"/>
</dbReference>
<organism evidence="10 11">
    <name type="scientific">Panicum virgatum</name>
    <name type="common">Blackwell switchgrass</name>
    <dbReference type="NCBI Taxonomy" id="38727"/>
    <lineage>
        <taxon>Eukaryota</taxon>
        <taxon>Viridiplantae</taxon>
        <taxon>Streptophyta</taxon>
        <taxon>Embryophyta</taxon>
        <taxon>Tracheophyta</taxon>
        <taxon>Spermatophyta</taxon>
        <taxon>Magnoliopsida</taxon>
        <taxon>Liliopsida</taxon>
        <taxon>Poales</taxon>
        <taxon>Poaceae</taxon>
        <taxon>PACMAD clade</taxon>
        <taxon>Panicoideae</taxon>
        <taxon>Panicodae</taxon>
        <taxon>Paniceae</taxon>
        <taxon>Panicinae</taxon>
        <taxon>Panicum</taxon>
        <taxon>Panicum sect. Hiantes</taxon>
    </lineage>
</organism>
<dbReference type="Gene3D" id="3.90.260.10">
    <property type="entry name" value="Transglutaminase-like"/>
    <property type="match status" value="1"/>
</dbReference>
<feature type="region of interest" description="Disordered" evidence="6">
    <location>
        <begin position="784"/>
        <end position="826"/>
    </location>
</feature>
<evidence type="ECO:0000259" key="9">
    <source>
        <dbReference type="SMART" id="SM01032"/>
    </source>
</evidence>
<feature type="domain" description="Rad4 beta-hairpin" evidence="9">
    <location>
        <begin position="670"/>
        <end position="744"/>
    </location>
</feature>
<dbReference type="Pfam" id="PF03835">
    <property type="entry name" value="Rad4"/>
    <property type="match status" value="1"/>
</dbReference>
<keyword evidence="4" id="KW-0234">DNA repair</keyword>
<dbReference type="GO" id="GO:0006298">
    <property type="term" value="P:mismatch repair"/>
    <property type="evidence" value="ECO:0007669"/>
    <property type="project" value="TreeGrafter"/>
</dbReference>
<keyword evidence="3" id="KW-0227">DNA damage</keyword>
<evidence type="ECO:0000256" key="4">
    <source>
        <dbReference type="ARBA" id="ARBA00023204"/>
    </source>
</evidence>
<dbReference type="SMART" id="SM01031">
    <property type="entry name" value="BHD_2"/>
    <property type="match status" value="1"/>
</dbReference>
<dbReference type="FunFam" id="2.20.20.110:FF:000002">
    <property type="entry name" value="DNA repair protein Rad4 family"/>
    <property type="match status" value="1"/>
</dbReference>
<dbReference type="InterPro" id="IPR018325">
    <property type="entry name" value="Rad4/PNGase_transGLS-fold"/>
</dbReference>
<dbReference type="InterPro" id="IPR018326">
    <property type="entry name" value="Rad4_beta-hairpin_dom1"/>
</dbReference>
<evidence type="ECO:0000256" key="2">
    <source>
        <dbReference type="ARBA" id="ARBA00009525"/>
    </source>
</evidence>
<feature type="domain" description="Rad4 beta-hairpin" evidence="7">
    <location>
        <begin position="548"/>
        <end position="599"/>
    </location>
</feature>
<dbReference type="Proteomes" id="UP000823388">
    <property type="component" value="Chromosome 6N"/>
</dbReference>
<comment type="similarity">
    <text evidence="2">Belongs to the XPC family.</text>
</comment>
<dbReference type="FunFam" id="3.90.260.10:FF:000016">
    <property type="entry name" value="DNA repair protein RAD4"/>
    <property type="match status" value="1"/>
</dbReference>
<dbReference type="OrthoDB" id="300780at2759"/>
<evidence type="ECO:0000313" key="11">
    <source>
        <dbReference type="Proteomes" id="UP000823388"/>
    </source>
</evidence>
<feature type="domain" description="Rad4 beta-hairpin" evidence="8">
    <location>
        <begin position="601"/>
        <end position="663"/>
    </location>
</feature>
<dbReference type="Pfam" id="PF10404">
    <property type="entry name" value="BHD_2"/>
    <property type="match status" value="1"/>
</dbReference>
<feature type="region of interest" description="Disordered" evidence="6">
    <location>
        <begin position="1"/>
        <end position="86"/>
    </location>
</feature>
<gene>
    <name evidence="10" type="ORF">PVAP13_6NG110400</name>
</gene>
<comment type="caution">
    <text evidence="10">The sequence shown here is derived from an EMBL/GenBank/DDBJ whole genome shotgun (WGS) entry which is preliminary data.</text>
</comment>
<dbReference type="InterPro" id="IPR038765">
    <property type="entry name" value="Papain-like_cys_pep_sf"/>
</dbReference>
<dbReference type="GO" id="GO:0003697">
    <property type="term" value="F:single-stranded DNA binding"/>
    <property type="evidence" value="ECO:0007669"/>
    <property type="project" value="TreeGrafter"/>
</dbReference>
<dbReference type="SMART" id="SM01032">
    <property type="entry name" value="BHD_3"/>
    <property type="match status" value="1"/>
</dbReference>
<dbReference type="InterPro" id="IPR018327">
    <property type="entry name" value="BHD_2"/>
</dbReference>
<evidence type="ECO:0000256" key="3">
    <source>
        <dbReference type="ARBA" id="ARBA00022763"/>
    </source>
</evidence>
<dbReference type="InterPro" id="IPR042488">
    <property type="entry name" value="Rad4_BHD3_sf"/>
</dbReference>
<dbReference type="GO" id="GO:0006289">
    <property type="term" value="P:nucleotide-excision repair"/>
    <property type="evidence" value="ECO:0007669"/>
    <property type="project" value="InterPro"/>
</dbReference>
<dbReference type="FunFam" id="3.30.70.2460:FF:000001">
    <property type="entry name" value="DNA repair protein Rad4 family"/>
    <property type="match status" value="1"/>
</dbReference>
<feature type="compositionally biased region" description="Basic and acidic residues" evidence="6">
    <location>
        <begin position="63"/>
        <end position="77"/>
    </location>
</feature>
<dbReference type="SUPFAM" id="SSF54001">
    <property type="entry name" value="Cysteine proteinases"/>
    <property type="match status" value="1"/>
</dbReference>
<dbReference type="SMART" id="SM01030">
    <property type="entry name" value="BHD_1"/>
    <property type="match status" value="1"/>
</dbReference>
<evidence type="ECO:0008006" key="12">
    <source>
        <dbReference type="Google" id="ProtNLM"/>
    </source>
</evidence>
<protein>
    <recommendedName>
        <fullName evidence="12">DNA repair protein RAD4</fullName>
    </recommendedName>
</protein>
<dbReference type="Pfam" id="PF10405">
    <property type="entry name" value="BHD_3"/>
    <property type="match status" value="1"/>
</dbReference>
<dbReference type="Pfam" id="PF10403">
    <property type="entry name" value="BHD_1"/>
    <property type="match status" value="1"/>
</dbReference>
<dbReference type="PANTHER" id="PTHR12135">
    <property type="entry name" value="DNA REPAIR PROTEIN XP-C / RAD4"/>
    <property type="match status" value="1"/>
</dbReference>
<evidence type="ECO:0000256" key="6">
    <source>
        <dbReference type="SAM" id="MobiDB-lite"/>
    </source>
</evidence>
<dbReference type="Gene3D" id="3.30.70.2460">
    <property type="entry name" value="Rad4, beta-hairpin domain BHD3"/>
    <property type="match status" value="1"/>
</dbReference>
<keyword evidence="5" id="KW-0539">Nucleus</keyword>
<evidence type="ECO:0000313" key="10">
    <source>
        <dbReference type="EMBL" id="KAG2578798.1"/>
    </source>
</evidence>
<dbReference type="InterPro" id="IPR018328">
    <property type="entry name" value="Rad4_beta-hairpin_dom3"/>
</dbReference>
<dbReference type="Gene3D" id="2.20.20.110">
    <property type="entry name" value="Rad4, beta-hairpin domain BHD1"/>
    <property type="match status" value="1"/>
</dbReference>
<dbReference type="GO" id="GO:0000111">
    <property type="term" value="C:nucleotide-excision repair factor 2 complex"/>
    <property type="evidence" value="ECO:0007669"/>
    <property type="project" value="TreeGrafter"/>
</dbReference>
<dbReference type="PANTHER" id="PTHR12135:SF0">
    <property type="entry name" value="DNA REPAIR PROTEIN COMPLEMENTING XP-C CELLS"/>
    <property type="match status" value="1"/>
</dbReference>
<dbReference type="GO" id="GO:0071942">
    <property type="term" value="C:XPC complex"/>
    <property type="evidence" value="ECO:0007669"/>
    <property type="project" value="TreeGrafter"/>
</dbReference>
<dbReference type="AlphaFoldDB" id="A0A8T0R0U4"/>
<proteinExistence type="inferred from homology"/>
<evidence type="ECO:0000259" key="7">
    <source>
        <dbReference type="SMART" id="SM01030"/>
    </source>
</evidence>
<dbReference type="InterPro" id="IPR004583">
    <property type="entry name" value="DNA_repair_Rad4"/>
</dbReference>
<dbReference type="GO" id="GO:0003684">
    <property type="term" value="F:damaged DNA binding"/>
    <property type="evidence" value="ECO:0007669"/>
    <property type="project" value="InterPro"/>
</dbReference>
<dbReference type="GO" id="GO:0005737">
    <property type="term" value="C:cytoplasm"/>
    <property type="evidence" value="ECO:0007669"/>
    <property type="project" value="TreeGrafter"/>
</dbReference>
<comment type="subcellular location">
    <subcellularLocation>
        <location evidence="1">Nucleus</location>
    </subcellularLocation>
</comment>
<name>A0A8T0R0U4_PANVG</name>
<dbReference type="EMBL" id="CM029048">
    <property type="protein sequence ID" value="KAG2578798.1"/>
    <property type="molecule type" value="Genomic_DNA"/>
</dbReference>
<evidence type="ECO:0000256" key="5">
    <source>
        <dbReference type="ARBA" id="ARBA00023242"/>
    </source>
</evidence>
<evidence type="ECO:0000259" key="8">
    <source>
        <dbReference type="SMART" id="SM01031"/>
    </source>
</evidence>
<evidence type="ECO:0000256" key="1">
    <source>
        <dbReference type="ARBA" id="ARBA00004123"/>
    </source>
</evidence>
<keyword evidence="11" id="KW-1185">Reference proteome</keyword>
<dbReference type="InterPro" id="IPR036985">
    <property type="entry name" value="Transglutaminase-like_sf"/>
</dbReference>
<reference evidence="10" key="1">
    <citation type="submission" date="2020-05" db="EMBL/GenBank/DDBJ databases">
        <title>WGS assembly of Panicum virgatum.</title>
        <authorList>
            <person name="Lovell J.T."/>
            <person name="Jenkins J."/>
            <person name="Shu S."/>
            <person name="Juenger T.E."/>
            <person name="Schmutz J."/>
        </authorList>
    </citation>
    <scope>NUCLEOTIDE SEQUENCE</scope>
    <source>
        <strain evidence="10">AP13</strain>
    </source>
</reference>
<accession>A0A8T0R0U4</accession>